<feature type="domain" description="Toprim" evidence="2">
    <location>
        <begin position="216"/>
        <end position="306"/>
    </location>
</feature>
<dbReference type="Pfam" id="PF08273">
    <property type="entry name" value="Zn_Ribbon_Prim"/>
    <property type="match status" value="1"/>
</dbReference>
<dbReference type="Pfam" id="PF13362">
    <property type="entry name" value="Toprim_3"/>
    <property type="match status" value="1"/>
</dbReference>
<dbReference type="RefSeq" id="WP_317844063.1">
    <property type="nucleotide sequence ID" value="NZ_CP126170.1"/>
</dbReference>
<organism evidence="4 5">
    <name type="scientific">Xanthomonas rydalmerensis</name>
    <dbReference type="NCBI Taxonomy" id="3046274"/>
    <lineage>
        <taxon>Bacteria</taxon>
        <taxon>Pseudomonadati</taxon>
        <taxon>Pseudomonadota</taxon>
        <taxon>Gammaproteobacteria</taxon>
        <taxon>Lysobacterales</taxon>
        <taxon>Lysobacteraceae</taxon>
        <taxon>Xanthomonas</taxon>
    </lineage>
</organism>
<dbReference type="Proteomes" id="UP001302020">
    <property type="component" value="Chromosome"/>
</dbReference>
<dbReference type="Pfam" id="PF23639">
    <property type="entry name" value="DUF7146"/>
    <property type="match status" value="1"/>
</dbReference>
<reference evidence="4 5" key="1">
    <citation type="submission" date="2023-05" db="EMBL/GenBank/DDBJ databases">
        <title>Xanthomonas rydalmerenesis sp. nov., a novel Xanthomonas species isolated from Fragaria x ananassa.</title>
        <authorList>
            <person name="McKnight D.J.E."/>
            <person name="Wong-Bajracharya J."/>
            <person name="Okoh E.B."/>
            <person name="Snijders F."/>
            <person name="Lidbetter F."/>
            <person name="Webster J."/>
            <person name="Djordjevic S.P."/>
            <person name="Bogema D.R."/>
            <person name="Chapman T.A."/>
        </authorList>
    </citation>
    <scope>NUCLEOTIDE SEQUENCE [LARGE SCALE GENOMIC DNA]</scope>
    <source>
        <strain evidence="4 5">DAR34883</strain>
    </source>
</reference>
<gene>
    <name evidence="4" type="ORF">QN243_20255</name>
</gene>
<name>A0ABZ0JNS3_9XANT</name>
<keyword evidence="5" id="KW-1185">Reference proteome</keyword>
<evidence type="ECO:0000259" key="2">
    <source>
        <dbReference type="Pfam" id="PF13362"/>
    </source>
</evidence>
<dbReference type="SUPFAM" id="SSF57783">
    <property type="entry name" value="Zinc beta-ribbon"/>
    <property type="match status" value="1"/>
</dbReference>
<evidence type="ECO:0000313" key="5">
    <source>
        <dbReference type="Proteomes" id="UP001302020"/>
    </source>
</evidence>
<dbReference type="InterPro" id="IPR055570">
    <property type="entry name" value="DUF7146"/>
</dbReference>
<feature type="domain" description="DNA primase/helicase Gp4 N-terminal Bacteriophage T7-like" evidence="1">
    <location>
        <begin position="31"/>
        <end position="65"/>
    </location>
</feature>
<feature type="domain" description="DUF7146" evidence="3">
    <location>
        <begin position="106"/>
        <end position="208"/>
    </location>
</feature>
<dbReference type="EMBL" id="CP126172">
    <property type="protein sequence ID" value="WOS40695.1"/>
    <property type="molecule type" value="Genomic_DNA"/>
</dbReference>
<dbReference type="InterPro" id="IPR006171">
    <property type="entry name" value="TOPRIM_dom"/>
</dbReference>
<evidence type="ECO:0000313" key="4">
    <source>
        <dbReference type="EMBL" id="WOS40695.1"/>
    </source>
</evidence>
<sequence>MSDRERAKDLAAGKWPSILPMLGVPANYLDKKHHRCPANGEGEDRFRFADRNGSGSFFCNCSRGDKGGIALVMCCKGIGYAEACREIEKVAGAAVATPPSVPVDGRQRVAKYAAKARPIEAGDAVAQYLAGRGLKLPPQGIAKATLDYFERGERGPKGTYTAMVASMRGKDGKTQTLHVTYLEGGKKAPVSAPRKLVSSGYEPGSAIRLFPVAEHLGVAEGIETALAAAELFDLPTWALVNEGNMRKFRPPPGVTRVSVFGDKDDNYAGQAAAYSLANDLERDGIACDVYLPTQPGKCDWNDVLLMQQGKA</sequence>
<evidence type="ECO:0000259" key="1">
    <source>
        <dbReference type="Pfam" id="PF08273"/>
    </source>
</evidence>
<proteinExistence type="predicted"/>
<protein>
    <submittedName>
        <fullName evidence="4">Toprim domain-containing protein</fullName>
    </submittedName>
</protein>
<dbReference type="InterPro" id="IPR013237">
    <property type="entry name" value="Phage_T7_Gp4_N"/>
</dbReference>
<accession>A0ABZ0JNS3</accession>
<evidence type="ECO:0000259" key="3">
    <source>
        <dbReference type="Pfam" id="PF23639"/>
    </source>
</evidence>